<sequence length="58" mass="6025">MKAFLASLVVALVVAVGAAYLLETNWQSTAADTYATSGARVGDPGDNLVGSDWYSSRS</sequence>
<dbReference type="EMBL" id="BMMF01000011">
    <property type="protein sequence ID" value="GGK45129.1"/>
    <property type="molecule type" value="Genomic_DNA"/>
</dbReference>
<dbReference type="RefSeq" id="WP_188914585.1">
    <property type="nucleotide sequence ID" value="NZ_BMMF01000011.1"/>
</dbReference>
<dbReference type="AlphaFoldDB" id="A0A917QD69"/>
<reference evidence="2 3" key="1">
    <citation type="journal article" date="2014" name="Int. J. Syst. Evol. Microbiol.">
        <title>Complete genome sequence of Corynebacterium casei LMG S-19264T (=DSM 44701T), isolated from a smear-ripened cheese.</title>
        <authorList>
            <consortium name="US DOE Joint Genome Institute (JGI-PGF)"/>
            <person name="Walter F."/>
            <person name="Albersmeier A."/>
            <person name="Kalinowski J."/>
            <person name="Ruckert C."/>
        </authorList>
    </citation>
    <scope>NUCLEOTIDE SEQUENCE [LARGE SCALE GENOMIC DNA]</scope>
    <source>
        <strain evidence="2 3">CGMCC 1.9161</strain>
    </source>
</reference>
<name>A0A917QD69_9HYPH</name>
<comment type="caution">
    <text evidence="2">The sequence shown here is derived from an EMBL/GenBank/DDBJ whole genome shotgun (WGS) entry which is preliminary data.</text>
</comment>
<organism evidence="2 3">
    <name type="scientific">Salinarimonas ramus</name>
    <dbReference type="NCBI Taxonomy" id="690164"/>
    <lineage>
        <taxon>Bacteria</taxon>
        <taxon>Pseudomonadati</taxon>
        <taxon>Pseudomonadota</taxon>
        <taxon>Alphaproteobacteria</taxon>
        <taxon>Hyphomicrobiales</taxon>
        <taxon>Salinarimonadaceae</taxon>
        <taxon>Salinarimonas</taxon>
    </lineage>
</organism>
<dbReference type="Proteomes" id="UP000600449">
    <property type="component" value="Unassembled WGS sequence"/>
</dbReference>
<gene>
    <name evidence="2" type="ORF">GCM10011322_35370</name>
</gene>
<accession>A0A917QD69</accession>
<evidence type="ECO:0000256" key="1">
    <source>
        <dbReference type="SAM" id="MobiDB-lite"/>
    </source>
</evidence>
<feature type="region of interest" description="Disordered" evidence="1">
    <location>
        <begin position="38"/>
        <end position="58"/>
    </location>
</feature>
<evidence type="ECO:0000313" key="2">
    <source>
        <dbReference type="EMBL" id="GGK45129.1"/>
    </source>
</evidence>
<protein>
    <submittedName>
        <fullName evidence="2">Uncharacterized protein</fullName>
    </submittedName>
</protein>
<evidence type="ECO:0000313" key="3">
    <source>
        <dbReference type="Proteomes" id="UP000600449"/>
    </source>
</evidence>
<proteinExistence type="predicted"/>
<keyword evidence="3" id="KW-1185">Reference proteome</keyword>